<evidence type="ECO:0000313" key="1">
    <source>
        <dbReference type="EMBL" id="KAA5611906.1"/>
    </source>
</evidence>
<dbReference type="OrthoDB" id="8448837at2"/>
<protein>
    <submittedName>
        <fullName evidence="1">Uncharacterized protein</fullName>
    </submittedName>
</protein>
<accession>A0A5M6IUA4</accession>
<name>A0A5M6IUA4_9PROT</name>
<dbReference type="EMBL" id="VWPK01000017">
    <property type="protein sequence ID" value="KAA5611906.1"/>
    <property type="molecule type" value="Genomic_DNA"/>
</dbReference>
<evidence type="ECO:0000313" key="2">
    <source>
        <dbReference type="Proteomes" id="UP000325255"/>
    </source>
</evidence>
<comment type="caution">
    <text evidence="1">The sequence shown here is derived from an EMBL/GenBank/DDBJ whole genome shotgun (WGS) entry which is preliminary data.</text>
</comment>
<organism evidence="1 2">
    <name type="scientific">Rhodovastum atsumiense</name>
    <dbReference type="NCBI Taxonomy" id="504468"/>
    <lineage>
        <taxon>Bacteria</taxon>
        <taxon>Pseudomonadati</taxon>
        <taxon>Pseudomonadota</taxon>
        <taxon>Alphaproteobacteria</taxon>
        <taxon>Acetobacterales</taxon>
        <taxon>Acetobacteraceae</taxon>
        <taxon>Rhodovastum</taxon>
    </lineage>
</organism>
<keyword evidence="2" id="KW-1185">Reference proteome</keyword>
<dbReference type="AlphaFoldDB" id="A0A5M6IUA4"/>
<reference evidence="1 2" key="1">
    <citation type="submission" date="2019-09" db="EMBL/GenBank/DDBJ databases">
        <title>Genome sequence of Rhodovastum atsumiense, a diverse member of the Acetobacteraceae family of non-sulfur purple photosynthetic bacteria.</title>
        <authorList>
            <person name="Meyer T."/>
            <person name="Kyndt J."/>
        </authorList>
    </citation>
    <scope>NUCLEOTIDE SEQUENCE [LARGE SCALE GENOMIC DNA]</scope>
    <source>
        <strain evidence="1 2">DSM 21279</strain>
    </source>
</reference>
<sequence length="91" mass="10016">MMDPEDLPISGALRERLATWADGYSACIDHLPDGSPVPFDETAYAAEGLAIAQAIKAELPGWTVIYFDISKLDDSQEDQPRGEFEYEVTPP</sequence>
<dbReference type="Proteomes" id="UP000325255">
    <property type="component" value="Unassembled WGS sequence"/>
</dbReference>
<gene>
    <name evidence="1" type="ORF">F1189_12480</name>
</gene>
<proteinExistence type="predicted"/>